<reference evidence="8 9" key="1">
    <citation type="submission" date="2015-07" db="EMBL/GenBank/DDBJ databases">
        <title>Genome analysis of myxobacterium Chondromyces crocatus Cm c5 reveals a high potential for natural compound synthesis and the genetic basis for the loss of fruiting body formation.</title>
        <authorList>
            <person name="Zaburannyi N."/>
            <person name="Bunk B."/>
            <person name="Maier J."/>
            <person name="Overmann J."/>
            <person name="Mueller R."/>
        </authorList>
    </citation>
    <scope>NUCLEOTIDE SEQUENCE [LARGE SCALE GENOMIC DNA]</scope>
    <source>
        <strain evidence="8 9">Cm c5</strain>
    </source>
</reference>
<dbReference type="AlphaFoldDB" id="A0A0K1EKK4"/>
<dbReference type="OrthoDB" id="9790889at2"/>
<evidence type="ECO:0000256" key="3">
    <source>
        <dbReference type="ARBA" id="ARBA00022723"/>
    </source>
</evidence>
<dbReference type="GO" id="GO:0008198">
    <property type="term" value="F:ferrous iron binding"/>
    <property type="evidence" value="ECO:0007669"/>
    <property type="project" value="InterPro"/>
</dbReference>
<feature type="compositionally biased region" description="Low complexity" evidence="6">
    <location>
        <begin position="45"/>
        <end position="54"/>
    </location>
</feature>
<evidence type="ECO:0000313" key="8">
    <source>
        <dbReference type="EMBL" id="AKT41118.1"/>
    </source>
</evidence>
<feature type="region of interest" description="Disordered" evidence="6">
    <location>
        <begin position="33"/>
        <end position="54"/>
    </location>
</feature>
<dbReference type="EMBL" id="CP012159">
    <property type="protein sequence ID" value="AKT41118.1"/>
    <property type="molecule type" value="Genomic_DNA"/>
</dbReference>
<protein>
    <submittedName>
        <fullName evidence="8">Aromatic ring-cleaving dioxygenase</fullName>
    </submittedName>
</protein>
<dbReference type="PANTHER" id="PTHR30096">
    <property type="entry name" value="4,5-DOPA DIOXYGENASE EXTRADIOL-LIKE PROTEIN"/>
    <property type="match status" value="1"/>
</dbReference>
<gene>
    <name evidence="8" type="ORF">CMC5_052790</name>
</gene>
<dbReference type="Proteomes" id="UP000067626">
    <property type="component" value="Chromosome"/>
</dbReference>
<keyword evidence="3" id="KW-0479">Metal-binding</keyword>
<dbReference type="InterPro" id="IPR014436">
    <property type="entry name" value="Extradiol_dOase_DODA"/>
</dbReference>
<sequence>MSNEPQEGLTRRRAVVAGIAGAATLATLHGVSGDDAQAHADPSNGGRPTPTPGRLPVAFLPHGGGPWPFVEMGLDRNEVDRLVQYLRGVRALPATPPKAVLVVSAHWEEPVPTVMTAARPPLYYDYYGFPPASYELTWPAPGDPTLAARVQALLGTAGFQTAANDERGFDHGTFIPLKLTYPDANLPTVQLSLKRGLDPAEHLAMGRALAPLRDEGVFILGSGMSYHNMRGFRDPRALPISEAFDAWLGETAALDPKARDQRLSQWSQAPGARLVHPREEHLLPLMVVAGAAGADRGTTAYNDVFMGVRLSAYHFG</sequence>
<dbReference type="PATRIC" id="fig|52.7.peg.5844"/>
<name>A0A0K1EKK4_CHOCO</name>
<dbReference type="PIRSF" id="PIRSF006157">
    <property type="entry name" value="Doxgns_DODA"/>
    <property type="match status" value="1"/>
</dbReference>
<dbReference type="RefSeq" id="WP_050432940.1">
    <property type="nucleotide sequence ID" value="NZ_CP012159.1"/>
</dbReference>
<dbReference type="GO" id="GO:0008270">
    <property type="term" value="F:zinc ion binding"/>
    <property type="evidence" value="ECO:0007669"/>
    <property type="project" value="InterPro"/>
</dbReference>
<evidence type="ECO:0000313" key="9">
    <source>
        <dbReference type="Proteomes" id="UP000067626"/>
    </source>
</evidence>
<comment type="cofactor">
    <cofactor evidence="1">
        <name>Zn(2+)</name>
        <dbReference type="ChEBI" id="CHEBI:29105"/>
    </cofactor>
</comment>
<comment type="similarity">
    <text evidence="2">Belongs to the DODA-type extradiol aromatic ring-opening dioxygenase family.</text>
</comment>
<dbReference type="PANTHER" id="PTHR30096:SF0">
    <property type="entry name" value="4,5-DOPA DIOXYGENASE EXTRADIOL-LIKE PROTEIN"/>
    <property type="match status" value="1"/>
</dbReference>
<keyword evidence="9" id="KW-1185">Reference proteome</keyword>
<dbReference type="Gene3D" id="3.40.830.10">
    <property type="entry name" value="LigB-like"/>
    <property type="match status" value="1"/>
</dbReference>
<evidence type="ECO:0000256" key="2">
    <source>
        <dbReference type="ARBA" id="ARBA00007581"/>
    </source>
</evidence>
<dbReference type="SUPFAM" id="SSF53213">
    <property type="entry name" value="LigB-like"/>
    <property type="match status" value="1"/>
</dbReference>
<dbReference type="InterPro" id="IPR006311">
    <property type="entry name" value="TAT_signal"/>
</dbReference>
<keyword evidence="8" id="KW-0223">Dioxygenase</keyword>
<keyword evidence="4" id="KW-0862">Zinc</keyword>
<evidence type="ECO:0000256" key="6">
    <source>
        <dbReference type="SAM" id="MobiDB-lite"/>
    </source>
</evidence>
<evidence type="ECO:0000256" key="5">
    <source>
        <dbReference type="ARBA" id="ARBA00023002"/>
    </source>
</evidence>
<organism evidence="8 9">
    <name type="scientific">Chondromyces crocatus</name>
    <dbReference type="NCBI Taxonomy" id="52"/>
    <lineage>
        <taxon>Bacteria</taxon>
        <taxon>Pseudomonadati</taxon>
        <taxon>Myxococcota</taxon>
        <taxon>Polyangia</taxon>
        <taxon>Polyangiales</taxon>
        <taxon>Polyangiaceae</taxon>
        <taxon>Chondromyces</taxon>
    </lineage>
</organism>
<evidence type="ECO:0000259" key="7">
    <source>
        <dbReference type="Pfam" id="PF02900"/>
    </source>
</evidence>
<dbReference type="STRING" id="52.CMC5_052790"/>
<evidence type="ECO:0000256" key="1">
    <source>
        <dbReference type="ARBA" id="ARBA00001947"/>
    </source>
</evidence>
<dbReference type="CDD" id="cd07363">
    <property type="entry name" value="45_DOPA_Dioxygenase"/>
    <property type="match status" value="1"/>
</dbReference>
<evidence type="ECO:0000256" key="4">
    <source>
        <dbReference type="ARBA" id="ARBA00022833"/>
    </source>
</evidence>
<feature type="domain" description="Extradiol ring-cleavage dioxygenase class III enzyme subunit B" evidence="7">
    <location>
        <begin position="90"/>
        <end position="295"/>
    </location>
</feature>
<dbReference type="Pfam" id="PF02900">
    <property type="entry name" value="LigB"/>
    <property type="match status" value="1"/>
</dbReference>
<proteinExistence type="inferred from homology"/>
<dbReference type="PROSITE" id="PS51318">
    <property type="entry name" value="TAT"/>
    <property type="match status" value="1"/>
</dbReference>
<dbReference type="InterPro" id="IPR004183">
    <property type="entry name" value="Xdiol_dOase_suB"/>
</dbReference>
<keyword evidence="5" id="KW-0560">Oxidoreductase</keyword>
<accession>A0A0K1EKK4</accession>
<dbReference type="GO" id="GO:0016702">
    <property type="term" value="F:oxidoreductase activity, acting on single donors with incorporation of molecular oxygen, incorporation of two atoms of oxygen"/>
    <property type="evidence" value="ECO:0007669"/>
    <property type="project" value="UniProtKB-ARBA"/>
</dbReference>
<dbReference type="KEGG" id="ccro:CMC5_052790"/>